<comment type="caution">
    <text evidence="2">The sequence shown here is derived from an EMBL/GenBank/DDBJ whole genome shotgun (WGS) entry which is preliminary data.</text>
</comment>
<keyword evidence="3" id="KW-1185">Reference proteome</keyword>
<dbReference type="RefSeq" id="WP_283370432.1">
    <property type="nucleotide sequence ID" value="NZ_JASHID010000009.1"/>
</dbReference>
<protein>
    <recommendedName>
        <fullName evidence="1">FAM171 N-terminal domain-containing protein</fullName>
    </recommendedName>
</protein>
<sequence>MKTVYNLKNIYRILFILVLSIGTFLSCQKINPFDDLELTVNTDIYKAPLLIKFVNANTASSTIPQGLKVTISGAGKDYVLSDAGKKEYIPTDNVLSLVLNKNVSPSVSSPIEFTVSISGNGYVSTSKTFVITDTELASFYEIPVTKVSEPPTGVASTVESVNLTQGEKVVVPATVEKPEVAEITLQPGTQVRDASGATINANNVSVQVVQYTTETTASLQSFPGGFGADNVIMNNGSTTDGDFITGGFVAIDMEADGKAVKSFSKPIQVSVGINADLTSPETGEKIKEGDTIPTWSYDSNTGQWKEEGIATVIRGSDGKLTATFEASHLSYWNLDWYFYGSCSNSGGTVKLNVSSNISSNVNSYDYYGVVYLVDRFNRKYYYTQLWDFDVRNGNTNNGLYRAIRGNGNRLQIMVYSRRNNQLLGSTSVFDACSTSSMPITLNVPNPPTYIDVDIDFTAKCSNKKLNIKPSTWLYLFSLSNGGIYGGYVYAYSRSGLATVRVIEGQTYEFYTYYNGTVYTGRVTMNKTSSVITTSTGKPITGSTSYNPATNRVKLLATYTANDCK</sequence>
<evidence type="ECO:0000313" key="3">
    <source>
        <dbReference type="Proteomes" id="UP001236569"/>
    </source>
</evidence>
<dbReference type="Pfam" id="PF10577">
    <property type="entry name" value="FAM171A1-2-B_N"/>
    <property type="match status" value="1"/>
</dbReference>
<evidence type="ECO:0000259" key="1">
    <source>
        <dbReference type="Pfam" id="PF10577"/>
    </source>
</evidence>
<evidence type="ECO:0000313" key="2">
    <source>
        <dbReference type="EMBL" id="MDI9865444.1"/>
    </source>
</evidence>
<name>A0ABT6YPC9_9BACT</name>
<organism evidence="2 3">
    <name type="scientific">Flectobacillus longus</name>
    <dbReference type="NCBI Taxonomy" id="2984207"/>
    <lineage>
        <taxon>Bacteria</taxon>
        <taxon>Pseudomonadati</taxon>
        <taxon>Bacteroidota</taxon>
        <taxon>Cytophagia</taxon>
        <taxon>Cytophagales</taxon>
        <taxon>Flectobacillaceae</taxon>
        <taxon>Flectobacillus</taxon>
    </lineage>
</organism>
<accession>A0ABT6YPC9</accession>
<gene>
    <name evidence="2" type="ORF">QM480_13970</name>
</gene>
<feature type="domain" description="FAM171 N-terminal" evidence="1">
    <location>
        <begin position="194"/>
        <end position="332"/>
    </location>
</feature>
<dbReference type="Proteomes" id="UP001236569">
    <property type="component" value="Unassembled WGS sequence"/>
</dbReference>
<dbReference type="EMBL" id="JASHID010000009">
    <property type="protein sequence ID" value="MDI9865444.1"/>
    <property type="molecule type" value="Genomic_DNA"/>
</dbReference>
<proteinExistence type="predicted"/>
<dbReference type="InterPro" id="IPR048530">
    <property type="entry name" value="FAM171_N"/>
</dbReference>
<reference evidence="2 3" key="1">
    <citation type="submission" date="2023-05" db="EMBL/GenBank/DDBJ databases">
        <title>Novel species of genus Flectobacillus isolated from stream in China.</title>
        <authorList>
            <person name="Lu H."/>
        </authorList>
    </citation>
    <scope>NUCLEOTIDE SEQUENCE [LARGE SCALE GENOMIC DNA]</scope>
    <source>
        <strain evidence="2 3">DC10W</strain>
    </source>
</reference>
<dbReference type="PROSITE" id="PS51257">
    <property type="entry name" value="PROKAR_LIPOPROTEIN"/>
    <property type="match status" value="1"/>
</dbReference>